<dbReference type="PANTHER" id="PTHR15190">
    <property type="entry name" value="BONE MARROW STROMAL ANTIGEN 2"/>
    <property type="match status" value="1"/>
</dbReference>
<dbReference type="GO" id="GO:0045087">
    <property type="term" value="P:innate immune response"/>
    <property type="evidence" value="ECO:0007669"/>
    <property type="project" value="TreeGrafter"/>
</dbReference>
<name>A0A8D2I9B0_UROPR</name>
<evidence type="ECO:0000256" key="1">
    <source>
        <dbReference type="SAM" id="Coils"/>
    </source>
</evidence>
<dbReference type="AlphaFoldDB" id="A0A8D2I9B0"/>
<feature type="transmembrane region" description="Helical" evidence="2">
    <location>
        <begin position="150"/>
        <end position="170"/>
    </location>
</feature>
<dbReference type="RefSeq" id="XP_026245805.1">
    <property type="nucleotide sequence ID" value="XM_026390020.1"/>
</dbReference>
<dbReference type="GO" id="GO:0008191">
    <property type="term" value="F:metalloendopeptidase inhibitor activity"/>
    <property type="evidence" value="ECO:0007669"/>
    <property type="project" value="TreeGrafter"/>
</dbReference>
<keyword evidence="4" id="KW-1185">Reference proteome</keyword>
<dbReference type="GO" id="GO:0051607">
    <property type="term" value="P:defense response to virus"/>
    <property type="evidence" value="ECO:0007669"/>
    <property type="project" value="InterPro"/>
</dbReference>
<evidence type="ECO:0008006" key="5">
    <source>
        <dbReference type="Google" id="ProtNLM"/>
    </source>
</evidence>
<keyword evidence="1" id="KW-0175">Coiled coil</keyword>
<reference evidence="3" key="2">
    <citation type="submission" date="2025-09" db="UniProtKB">
        <authorList>
            <consortium name="Ensembl"/>
        </authorList>
    </citation>
    <scope>IDENTIFICATION</scope>
</reference>
<feature type="transmembrane region" description="Helical" evidence="2">
    <location>
        <begin position="28"/>
        <end position="49"/>
    </location>
</feature>
<keyword evidence="2" id="KW-0472">Membrane</keyword>
<keyword evidence="2" id="KW-0812">Transmembrane</keyword>
<dbReference type="CTD" id="684"/>
<gene>
    <name evidence="3" type="primary">Bst2</name>
</gene>
<dbReference type="GO" id="GO:0005794">
    <property type="term" value="C:Golgi apparatus"/>
    <property type="evidence" value="ECO:0007669"/>
    <property type="project" value="TreeGrafter"/>
</dbReference>
<dbReference type="GeneID" id="113183650"/>
<organism evidence="3 4">
    <name type="scientific">Urocitellus parryii</name>
    <name type="common">Arctic ground squirrel</name>
    <name type="synonym">Spermophilus parryii</name>
    <dbReference type="NCBI Taxonomy" id="9999"/>
    <lineage>
        <taxon>Eukaryota</taxon>
        <taxon>Metazoa</taxon>
        <taxon>Chordata</taxon>
        <taxon>Craniata</taxon>
        <taxon>Vertebrata</taxon>
        <taxon>Euteleostomi</taxon>
        <taxon>Mammalia</taxon>
        <taxon>Eutheria</taxon>
        <taxon>Euarchontoglires</taxon>
        <taxon>Glires</taxon>
        <taxon>Rodentia</taxon>
        <taxon>Sciuromorpha</taxon>
        <taxon>Sciuridae</taxon>
        <taxon>Xerinae</taxon>
        <taxon>Marmotini</taxon>
        <taxon>Urocitellus</taxon>
    </lineage>
</organism>
<evidence type="ECO:0000313" key="3">
    <source>
        <dbReference type="Ensembl" id="ENSUPAP00010024505.1"/>
    </source>
</evidence>
<proteinExistence type="predicted"/>
<dbReference type="Ensembl" id="ENSUPAT00010027884.1">
    <property type="protein sequence ID" value="ENSUPAP00010024505.1"/>
    <property type="gene ID" value="ENSUPAG00010019429.1"/>
</dbReference>
<feature type="coiled-coil region" evidence="1">
    <location>
        <begin position="98"/>
        <end position="132"/>
    </location>
</feature>
<evidence type="ECO:0000313" key="4">
    <source>
        <dbReference type="Proteomes" id="UP000694417"/>
    </source>
</evidence>
<reference evidence="3" key="1">
    <citation type="submission" date="2025-08" db="UniProtKB">
        <authorList>
            <consortium name="Ensembl"/>
        </authorList>
    </citation>
    <scope>IDENTIFICATION</scope>
</reference>
<dbReference type="Proteomes" id="UP000694417">
    <property type="component" value="Unplaced"/>
</dbReference>
<dbReference type="Gene3D" id="1.20.5.1700">
    <property type="match status" value="1"/>
</dbReference>
<dbReference type="GeneTree" id="ENSGT00390000013782"/>
<protein>
    <recommendedName>
        <fullName evidence="5">Bone marrow stromal antigen 2</fullName>
    </recommendedName>
</protein>
<evidence type="ECO:0000256" key="2">
    <source>
        <dbReference type="SAM" id="Phobius"/>
    </source>
</evidence>
<accession>A0A8D2I9B0</accession>
<dbReference type="GO" id="GO:0009986">
    <property type="term" value="C:cell surface"/>
    <property type="evidence" value="ECO:0007669"/>
    <property type="project" value="TreeGrafter"/>
</dbReference>
<sequence length="172" mass="19420">MGMAPSFCHYLPVPLDEQMKEGGPRRSWLWLMVGFVMAGLIIALSIFMVKYYSEACQNGLELERQCQNVTQLLKKQLIQAKEESLAAETRADTCNQSVGKLKAQELQLQARVRELERELTKLNQTLQETLTKLERPRTKNTQTTPASSKAIIVLQVSTPLLLLSLSLAFLQL</sequence>
<keyword evidence="2" id="KW-1133">Transmembrane helix</keyword>
<dbReference type="InterPro" id="IPR024886">
    <property type="entry name" value="BST2"/>
</dbReference>
<dbReference type="PANTHER" id="PTHR15190:SF1">
    <property type="entry name" value="BONE MARROW STROMAL ANTIGEN 2"/>
    <property type="match status" value="1"/>
</dbReference>
<dbReference type="Pfam" id="PF16716">
    <property type="entry name" value="BST2"/>
    <property type="match status" value="1"/>
</dbReference>